<reference evidence="5 6" key="1">
    <citation type="submission" date="2019-02" db="EMBL/GenBank/DDBJ databases">
        <title>Deep-cultivation of Planctomycetes and their phenomic and genomic characterization uncovers novel biology.</title>
        <authorList>
            <person name="Wiegand S."/>
            <person name="Jogler M."/>
            <person name="Boedeker C."/>
            <person name="Pinto D."/>
            <person name="Vollmers J."/>
            <person name="Rivas-Marin E."/>
            <person name="Kohn T."/>
            <person name="Peeters S.H."/>
            <person name="Heuer A."/>
            <person name="Rast P."/>
            <person name="Oberbeckmann S."/>
            <person name="Bunk B."/>
            <person name="Jeske O."/>
            <person name="Meyerdierks A."/>
            <person name="Storesund J.E."/>
            <person name="Kallscheuer N."/>
            <person name="Luecker S."/>
            <person name="Lage O.M."/>
            <person name="Pohl T."/>
            <person name="Merkel B.J."/>
            <person name="Hornburger P."/>
            <person name="Mueller R.-W."/>
            <person name="Bruemmer F."/>
            <person name="Labrenz M."/>
            <person name="Spormann A.M."/>
            <person name="Op den Camp H."/>
            <person name="Overmann J."/>
            <person name="Amann R."/>
            <person name="Jetten M.S.M."/>
            <person name="Mascher T."/>
            <person name="Medema M.H."/>
            <person name="Devos D.P."/>
            <person name="Kaster A.-K."/>
            <person name="Ovreas L."/>
            <person name="Rohde M."/>
            <person name="Galperin M.Y."/>
            <person name="Jogler C."/>
        </authorList>
    </citation>
    <scope>NUCLEOTIDE SEQUENCE [LARGE SCALE GENOMIC DNA]</scope>
    <source>
        <strain evidence="5 6">Pla175</strain>
    </source>
</reference>
<keyword evidence="4" id="KW-0131">Cell cycle</keyword>
<protein>
    <recommendedName>
        <fullName evidence="7">Segregation and condensation protein B</fullName>
    </recommendedName>
</protein>
<dbReference type="InterPro" id="IPR005234">
    <property type="entry name" value="ScpB_csome_segregation"/>
</dbReference>
<keyword evidence="2" id="KW-0132">Cell division</keyword>
<dbReference type="InterPro" id="IPR036388">
    <property type="entry name" value="WH-like_DNA-bd_sf"/>
</dbReference>
<dbReference type="GO" id="GO:0051301">
    <property type="term" value="P:cell division"/>
    <property type="evidence" value="ECO:0007669"/>
    <property type="project" value="UniProtKB-KW"/>
</dbReference>
<dbReference type="AlphaFoldDB" id="A0A518DJX9"/>
<evidence type="ECO:0000256" key="4">
    <source>
        <dbReference type="ARBA" id="ARBA00023306"/>
    </source>
</evidence>
<dbReference type="SUPFAM" id="SSF46785">
    <property type="entry name" value="Winged helix' DNA-binding domain"/>
    <property type="match status" value="2"/>
</dbReference>
<dbReference type="PANTHER" id="PTHR34298:SF2">
    <property type="entry name" value="SEGREGATION AND CONDENSATION PROTEIN B"/>
    <property type="match status" value="1"/>
</dbReference>
<keyword evidence="1" id="KW-0963">Cytoplasm</keyword>
<evidence type="ECO:0000313" key="5">
    <source>
        <dbReference type="EMBL" id="QDU91785.1"/>
    </source>
</evidence>
<evidence type="ECO:0000313" key="6">
    <source>
        <dbReference type="Proteomes" id="UP000317429"/>
    </source>
</evidence>
<evidence type="ECO:0008006" key="7">
    <source>
        <dbReference type="Google" id="ProtNLM"/>
    </source>
</evidence>
<evidence type="ECO:0000256" key="1">
    <source>
        <dbReference type="ARBA" id="ARBA00022490"/>
    </source>
</evidence>
<dbReference type="RefSeq" id="WP_231954085.1">
    <property type="nucleotide sequence ID" value="NZ_CP036291.1"/>
</dbReference>
<dbReference type="Proteomes" id="UP000317429">
    <property type="component" value="Chromosome"/>
</dbReference>
<accession>A0A518DJX9</accession>
<dbReference type="Pfam" id="PF04079">
    <property type="entry name" value="SMC_ScpB"/>
    <property type="match status" value="1"/>
</dbReference>
<dbReference type="EMBL" id="CP036291">
    <property type="protein sequence ID" value="QDU91785.1"/>
    <property type="molecule type" value="Genomic_DNA"/>
</dbReference>
<dbReference type="NCBIfam" id="TIGR00281">
    <property type="entry name" value="SMC-Scp complex subunit ScpB"/>
    <property type="match status" value="1"/>
</dbReference>
<gene>
    <name evidence="5" type="ORF">Pla175_52160</name>
</gene>
<evidence type="ECO:0000256" key="3">
    <source>
        <dbReference type="ARBA" id="ARBA00022829"/>
    </source>
</evidence>
<dbReference type="Gene3D" id="1.10.10.10">
    <property type="entry name" value="Winged helix-like DNA-binding domain superfamily/Winged helix DNA-binding domain"/>
    <property type="match status" value="2"/>
</dbReference>
<organism evidence="5 6">
    <name type="scientific">Pirellulimonas nuda</name>
    <dbReference type="NCBI Taxonomy" id="2528009"/>
    <lineage>
        <taxon>Bacteria</taxon>
        <taxon>Pseudomonadati</taxon>
        <taxon>Planctomycetota</taxon>
        <taxon>Planctomycetia</taxon>
        <taxon>Pirellulales</taxon>
        <taxon>Lacipirellulaceae</taxon>
        <taxon>Pirellulimonas</taxon>
    </lineage>
</organism>
<dbReference type="InterPro" id="IPR036390">
    <property type="entry name" value="WH_DNA-bd_sf"/>
</dbReference>
<evidence type="ECO:0000256" key="2">
    <source>
        <dbReference type="ARBA" id="ARBA00022618"/>
    </source>
</evidence>
<dbReference type="KEGG" id="pnd:Pla175_52160"/>
<name>A0A518DJX9_9BACT</name>
<keyword evidence="3" id="KW-0159">Chromosome partition</keyword>
<keyword evidence="6" id="KW-1185">Reference proteome</keyword>
<proteinExistence type="predicted"/>
<dbReference type="GO" id="GO:0051304">
    <property type="term" value="P:chromosome separation"/>
    <property type="evidence" value="ECO:0007669"/>
    <property type="project" value="InterPro"/>
</dbReference>
<sequence>MRRPSSAALRAAPNPAAVGWRWRQRLAAGGAPPAPQTPGDDRVQRLEAVLFLAREPLTLGRLATLASLADAGEVKALVRRLQQAYDTAGSALEIQQVAGGYQLLTRAKLAPWLNRLTDREADPVLTPPALETLAVAAYLQPVVRAEVEAIRGVQCGELLRQLIDKDLLRIVGRSRELGRPLLYGTTRRFLQRFGLRDLSDLPAADRLRRQSPTSN</sequence>
<dbReference type="PANTHER" id="PTHR34298">
    <property type="entry name" value="SEGREGATION AND CONDENSATION PROTEIN B"/>
    <property type="match status" value="1"/>
</dbReference>